<evidence type="ECO:0000313" key="1">
    <source>
        <dbReference type="EMBL" id="TPG54225.1"/>
    </source>
</evidence>
<sequence length="90" mass="9706">MIASLDPEPDPTRPVLKVGQDRAGHWLVQNDGGTLEGRFVSRTAAIGFARGELHAFPGGTIVMAAMPLVPTISFAPVQPWETAQHYRRAA</sequence>
<reference evidence="1 2" key="1">
    <citation type="journal article" date="2019" name="Environ. Microbiol.">
        <title>Species interactions and distinct microbial communities in high Arctic permafrost affected cryosols are associated with the CH4 and CO2 gas fluxes.</title>
        <authorList>
            <person name="Altshuler I."/>
            <person name="Hamel J."/>
            <person name="Turney S."/>
            <person name="Magnuson E."/>
            <person name="Levesque R."/>
            <person name="Greer C."/>
            <person name="Whyte L.G."/>
        </authorList>
    </citation>
    <scope>NUCLEOTIDE SEQUENCE [LARGE SCALE GENOMIC DNA]</scope>
    <source>
        <strain evidence="1 2">E6.1</strain>
    </source>
</reference>
<dbReference type="Proteomes" id="UP000319931">
    <property type="component" value="Unassembled WGS sequence"/>
</dbReference>
<organism evidence="1 2">
    <name type="scientific">Sphingomonas glacialis</name>
    <dbReference type="NCBI Taxonomy" id="658225"/>
    <lineage>
        <taxon>Bacteria</taxon>
        <taxon>Pseudomonadati</taxon>
        <taxon>Pseudomonadota</taxon>
        <taxon>Alphaproteobacteria</taxon>
        <taxon>Sphingomonadales</taxon>
        <taxon>Sphingomonadaceae</taxon>
        <taxon>Sphingomonas</taxon>
    </lineage>
</organism>
<protein>
    <submittedName>
        <fullName evidence="1">Uncharacterized protein</fullName>
    </submittedName>
</protein>
<accession>A0A502FXJ0</accession>
<proteinExistence type="predicted"/>
<dbReference type="OrthoDB" id="8454620at2"/>
<dbReference type="RefSeq" id="WP_140849135.1">
    <property type="nucleotide sequence ID" value="NZ_RCZC01000002.1"/>
</dbReference>
<dbReference type="EMBL" id="RCZC01000002">
    <property type="protein sequence ID" value="TPG54225.1"/>
    <property type="molecule type" value="Genomic_DNA"/>
</dbReference>
<evidence type="ECO:0000313" key="2">
    <source>
        <dbReference type="Proteomes" id="UP000319931"/>
    </source>
</evidence>
<name>A0A502FXJ0_9SPHN</name>
<gene>
    <name evidence="1" type="ORF">EAH76_05930</name>
</gene>
<dbReference type="AlphaFoldDB" id="A0A502FXJ0"/>
<keyword evidence="2" id="KW-1185">Reference proteome</keyword>
<comment type="caution">
    <text evidence="1">The sequence shown here is derived from an EMBL/GenBank/DDBJ whole genome shotgun (WGS) entry which is preliminary data.</text>
</comment>